<organism evidence="3 4">
    <name type="scientific">Macrostomum lignano</name>
    <dbReference type="NCBI Taxonomy" id="282301"/>
    <lineage>
        <taxon>Eukaryota</taxon>
        <taxon>Metazoa</taxon>
        <taxon>Spiralia</taxon>
        <taxon>Lophotrochozoa</taxon>
        <taxon>Platyhelminthes</taxon>
        <taxon>Rhabditophora</taxon>
        <taxon>Macrostomorpha</taxon>
        <taxon>Macrostomida</taxon>
        <taxon>Macrostomidae</taxon>
        <taxon>Macrostomum</taxon>
    </lineage>
</organism>
<dbReference type="Pfam" id="PF10046">
    <property type="entry name" value="BLOC1_2"/>
    <property type="match status" value="1"/>
</dbReference>
<comment type="similarity">
    <text evidence="1">Belongs to the BLOC1S2 family.</text>
</comment>
<gene>
    <name evidence="3" type="ORF">BOX15_Mlig029542g2</name>
</gene>
<feature type="compositionally biased region" description="Low complexity" evidence="2">
    <location>
        <begin position="32"/>
        <end position="48"/>
    </location>
</feature>
<dbReference type="GO" id="GO:0016197">
    <property type="term" value="P:endosomal transport"/>
    <property type="evidence" value="ECO:0007669"/>
    <property type="project" value="TreeGrafter"/>
</dbReference>
<evidence type="ECO:0000313" key="3">
    <source>
        <dbReference type="EMBL" id="PAA85976.1"/>
    </source>
</evidence>
<evidence type="ECO:0008006" key="5">
    <source>
        <dbReference type="Google" id="ProtNLM"/>
    </source>
</evidence>
<feature type="region of interest" description="Disordered" evidence="2">
    <location>
        <begin position="1"/>
        <end position="48"/>
    </location>
</feature>
<dbReference type="InterPro" id="IPR019269">
    <property type="entry name" value="BLOC1_su2"/>
</dbReference>
<dbReference type="GO" id="GO:0000930">
    <property type="term" value="C:gamma-tubulin complex"/>
    <property type="evidence" value="ECO:0007669"/>
    <property type="project" value="TreeGrafter"/>
</dbReference>
<dbReference type="AlphaFoldDB" id="A0A267GJ10"/>
<feature type="compositionally biased region" description="Basic and acidic residues" evidence="2">
    <location>
        <begin position="17"/>
        <end position="28"/>
    </location>
</feature>
<reference evidence="3 4" key="1">
    <citation type="submission" date="2017-06" db="EMBL/GenBank/DDBJ databases">
        <title>A platform for efficient transgenesis in Macrostomum lignano, a flatworm model organism for stem cell research.</title>
        <authorList>
            <person name="Berezikov E."/>
        </authorList>
    </citation>
    <scope>NUCLEOTIDE SEQUENCE [LARGE SCALE GENOMIC DNA]</scope>
    <source>
        <strain evidence="3">DV1</strain>
        <tissue evidence="3">Whole organism</tissue>
    </source>
</reference>
<keyword evidence="4" id="KW-1185">Reference proteome</keyword>
<feature type="non-terminal residue" evidence="3">
    <location>
        <position position="1"/>
    </location>
</feature>
<evidence type="ECO:0000313" key="4">
    <source>
        <dbReference type="Proteomes" id="UP000215902"/>
    </source>
</evidence>
<dbReference type="GO" id="GO:0099078">
    <property type="term" value="C:BORC complex"/>
    <property type="evidence" value="ECO:0007669"/>
    <property type="project" value="TreeGrafter"/>
</dbReference>
<evidence type="ECO:0000256" key="1">
    <source>
        <dbReference type="ARBA" id="ARBA00008468"/>
    </source>
</evidence>
<comment type="caution">
    <text evidence="3">The sequence shown here is derived from an EMBL/GenBank/DDBJ whole genome shotgun (WGS) entry which is preliminary data.</text>
</comment>
<dbReference type="Proteomes" id="UP000215902">
    <property type="component" value="Unassembled WGS sequence"/>
</dbReference>
<sequence>SSDITMSSEPGTGAPLEAEKADNSEHEQQQQTSEAAAPESAAVAGAAEALTEARAAASASATAAAVAAAASASTAPSSGQQPEATVEQAGDALLLQAAGKLSIEELSRNTFQAISDYVKGELEITIDDYALLVEMNRVATQKYADMHNVASGVSKSLEDLNEKYRALQPYLDQVDHLEASVTQLEQAAYRLDAYSKRLEAKFKSLEKR</sequence>
<accession>A0A267GJ10</accession>
<dbReference type="OrthoDB" id="244061at2759"/>
<dbReference type="GO" id="GO:0043015">
    <property type="term" value="F:gamma-tubulin binding"/>
    <property type="evidence" value="ECO:0007669"/>
    <property type="project" value="TreeGrafter"/>
</dbReference>
<proteinExistence type="inferred from homology"/>
<name>A0A267GJ10_9PLAT</name>
<evidence type="ECO:0000256" key="2">
    <source>
        <dbReference type="SAM" id="MobiDB-lite"/>
    </source>
</evidence>
<dbReference type="PANTHER" id="PTHR46479">
    <property type="entry name" value="BIOGENESIS OF LYSOSOME-RELATED ORGANELLES COMPLEX 1 SUBUNIT 2"/>
    <property type="match status" value="1"/>
</dbReference>
<dbReference type="GO" id="GO:0031083">
    <property type="term" value="C:BLOC-1 complex"/>
    <property type="evidence" value="ECO:0007669"/>
    <property type="project" value="TreeGrafter"/>
</dbReference>
<dbReference type="STRING" id="282301.A0A267GJ10"/>
<dbReference type="PANTHER" id="PTHR46479:SF1">
    <property type="entry name" value="BIOGENESIS OF LYSOSOME-RELATED ORGANELLES COMPLEX 1 SUBUNIT 2"/>
    <property type="match status" value="1"/>
</dbReference>
<feature type="compositionally biased region" description="Polar residues" evidence="2">
    <location>
        <begin position="1"/>
        <end position="10"/>
    </location>
</feature>
<protein>
    <recommendedName>
        <fullName evidence="5">Biogenesis of lysosome-related organelles complex 1 subunit 2</fullName>
    </recommendedName>
</protein>
<dbReference type="EMBL" id="NIVC01000299">
    <property type="protein sequence ID" value="PAA85976.1"/>
    <property type="molecule type" value="Genomic_DNA"/>
</dbReference>
<dbReference type="GO" id="GO:0032418">
    <property type="term" value="P:lysosome localization"/>
    <property type="evidence" value="ECO:0007669"/>
    <property type="project" value="TreeGrafter"/>
</dbReference>